<dbReference type="EMBL" id="LR215729">
    <property type="protein sequence ID" value="VEV96805.1"/>
    <property type="molecule type" value="Genomic_DNA"/>
</dbReference>
<keyword evidence="1" id="KW-1133">Transmembrane helix</keyword>
<evidence type="ECO:0000313" key="2">
    <source>
        <dbReference type="EMBL" id="VEV96805.1"/>
    </source>
</evidence>
<proteinExistence type="predicted"/>
<dbReference type="AlphaFoldDB" id="A0A653E2B0"/>
<organism evidence="2">
    <name type="scientific">Pseudomonas marincola</name>
    <dbReference type="NCBI Taxonomy" id="437900"/>
    <lineage>
        <taxon>Bacteria</taxon>
        <taxon>Pseudomonadati</taxon>
        <taxon>Pseudomonadota</taxon>
        <taxon>Gammaproteobacteria</taxon>
        <taxon>Pseudomonadales</taxon>
        <taxon>Pseudomonadaceae</taxon>
        <taxon>Pseudomonas</taxon>
    </lineage>
</organism>
<reference evidence="2" key="1">
    <citation type="submission" date="2019-02" db="EMBL/GenBank/DDBJ databases">
        <authorList>
            <consortium name="Genoscope - CEA"/>
            <person name="William W."/>
        </authorList>
    </citation>
    <scope>NUCLEOTIDE SEQUENCE [LARGE SCALE GENOMIC DNA]</scope>
    <source>
        <strain evidence="2">YSy11</strain>
    </source>
</reference>
<accession>A0A653E2B0</accession>
<feature type="transmembrane region" description="Helical" evidence="1">
    <location>
        <begin position="6"/>
        <end position="26"/>
    </location>
</feature>
<evidence type="ECO:0000256" key="1">
    <source>
        <dbReference type="SAM" id="Phobius"/>
    </source>
</evidence>
<gene>
    <name evidence="2" type="ORF">PMYSY11_1759</name>
</gene>
<keyword evidence="1" id="KW-0812">Transmembrane</keyword>
<keyword evidence="1" id="KW-0472">Membrane</keyword>
<protein>
    <submittedName>
        <fullName evidence="2">Uncharacterized protein</fullName>
    </submittedName>
</protein>
<sequence>MLQLMPWAGLGIFVCLSGFILDRVLFKEKPSPDEPGSSE</sequence>
<name>A0A653E2B0_9PSED</name>